<dbReference type="Proteomes" id="UP001177003">
    <property type="component" value="Chromosome 2"/>
</dbReference>
<keyword evidence="10" id="KW-0560">Oxidoreductase</keyword>
<dbReference type="Gene3D" id="2.102.10.10">
    <property type="entry name" value="Rieske [2Fe-2S] iron-sulphur domain"/>
    <property type="match status" value="1"/>
</dbReference>
<sequence length="556" mass="62884">MIHAHHISFANSPKFSSQKVKPSAMEALRAPSPVSPPSLIRTQLPKPIFSLSFTRKTPNSPSPNLTQFTKPKFKTFTTISPSVSTEPTSPPEEETETLEQDEKFDWFSQWYALMPVCDLDKRAPHGKKVLGLDVVIWWDKNDNEWKVFDDSCPHRLAPLSEGRIDQWGRLQCVYHGWCFGGSGDCKFIPQAPPDGPPVHTFQKACVAVYPSIVQNGIVWFWPNTDPEYKDILTKKKPPYIPQLDDPSFTFQMFNRDIPYGYEILIENLMDPAHPNTSFSFTIKQDREGGRPLEINVNKIDKNGFTANQQNSQWQFVPPCLFYGTATIGGNPDDVSATSAGNTKGQLSQKPPRQLLLIFICMPVSPGNSRIIFISPRNFGVWIDKIVARWMYHIGQNLIIDSDLYLLHVEEKKVMEAGSSNWNKICFVPTKADANVVAFRKWLNKYADGKIDWGNKFNGSLPPTPAREQLMDRYWSHVVNCTSCNSAYKGLNVLEVSLQVFSVASIAIVAAAKQGMISVAARNTLVVLAILCFVGSKWLSHFIHKNFHYHDYNHAFR</sequence>
<evidence type="ECO:0000256" key="11">
    <source>
        <dbReference type="ARBA" id="ARBA00023004"/>
    </source>
</evidence>
<keyword evidence="13" id="KW-0472">Membrane</keyword>
<evidence type="ECO:0000256" key="8">
    <source>
        <dbReference type="ARBA" id="ARBA00022946"/>
    </source>
</evidence>
<dbReference type="GO" id="GO:0010277">
    <property type="term" value="F:chlorophyllide a oxygenase activity"/>
    <property type="evidence" value="ECO:0007669"/>
    <property type="project" value="InterPro"/>
</dbReference>
<feature type="domain" description="Rieske" evidence="15">
    <location>
        <begin position="111"/>
        <end position="220"/>
    </location>
</feature>
<evidence type="ECO:0000256" key="7">
    <source>
        <dbReference type="ARBA" id="ARBA00022723"/>
    </source>
</evidence>
<feature type="region of interest" description="Disordered" evidence="14">
    <location>
        <begin position="79"/>
        <end position="99"/>
    </location>
</feature>
<dbReference type="Pfam" id="PF08417">
    <property type="entry name" value="PaO"/>
    <property type="match status" value="1"/>
</dbReference>
<dbReference type="InterPro" id="IPR013626">
    <property type="entry name" value="PaO"/>
</dbReference>
<keyword evidence="4" id="KW-0934">Plastid</keyword>
<keyword evidence="17" id="KW-1185">Reference proteome</keyword>
<keyword evidence="11" id="KW-0408">Iron</keyword>
<keyword evidence="5" id="KW-0812">Transmembrane</keyword>
<keyword evidence="7" id="KW-0479">Metal-binding</keyword>
<evidence type="ECO:0000256" key="2">
    <source>
        <dbReference type="ARBA" id="ARBA00004370"/>
    </source>
</evidence>
<evidence type="ECO:0000256" key="5">
    <source>
        <dbReference type="ARBA" id="ARBA00022692"/>
    </source>
</evidence>
<dbReference type="CDD" id="cd03480">
    <property type="entry name" value="Rieske_RO_Alpha_PaO"/>
    <property type="match status" value="1"/>
</dbReference>
<dbReference type="GO" id="GO:0046872">
    <property type="term" value="F:metal ion binding"/>
    <property type="evidence" value="ECO:0007669"/>
    <property type="project" value="UniProtKB-KW"/>
</dbReference>
<accession>A0AA35YEE8</accession>
<keyword evidence="6" id="KW-0001">2Fe-2S</keyword>
<dbReference type="AlphaFoldDB" id="A0AA35YEE8"/>
<evidence type="ECO:0000256" key="13">
    <source>
        <dbReference type="ARBA" id="ARBA00023136"/>
    </source>
</evidence>
<dbReference type="Pfam" id="PF00355">
    <property type="entry name" value="Rieske"/>
    <property type="match status" value="1"/>
</dbReference>
<keyword evidence="3" id="KW-0150">Chloroplast</keyword>
<evidence type="ECO:0000256" key="10">
    <source>
        <dbReference type="ARBA" id="ARBA00023002"/>
    </source>
</evidence>
<dbReference type="Gene3D" id="3.90.380.10">
    <property type="entry name" value="Naphthalene 1,2-dioxygenase Alpha Subunit, Chain A, domain 1"/>
    <property type="match status" value="1"/>
</dbReference>
<evidence type="ECO:0000256" key="9">
    <source>
        <dbReference type="ARBA" id="ARBA00022989"/>
    </source>
</evidence>
<dbReference type="GO" id="GO:0009507">
    <property type="term" value="C:chloroplast"/>
    <property type="evidence" value="ECO:0007669"/>
    <property type="project" value="UniProtKB-SubCell"/>
</dbReference>
<feature type="region of interest" description="Disordered" evidence="14">
    <location>
        <begin position="13"/>
        <end position="41"/>
    </location>
</feature>
<evidence type="ECO:0000313" key="17">
    <source>
        <dbReference type="Proteomes" id="UP001177003"/>
    </source>
</evidence>
<keyword evidence="8" id="KW-0809">Transit peptide</keyword>
<protein>
    <recommendedName>
        <fullName evidence="15">Rieske domain-containing protein</fullName>
    </recommendedName>
</protein>
<evidence type="ECO:0000256" key="6">
    <source>
        <dbReference type="ARBA" id="ARBA00022714"/>
    </source>
</evidence>
<dbReference type="GO" id="GO:0016020">
    <property type="term" value="C:membrane"/>
    <property type="evidence" value="ECO:0007669"/>
    <property type="project" value="UniProtKB-SubCell"/>
</dbReference>
<evidence type="ECO:0000256" key="14">
    <source>
        <dbReference type="SAM" id="MobiDB-lite"/>
    </source>
</evidence>
<dbReference type="InterPro" id="IPR017941">
    <property type="entry name" value="Rieske_2Fe-2S"/>
</dbReference>
<dbReference type="EMBL" id="OX465078">
    <property type="protein sequence ID" value="CAI9271561.1"/>
    <property type="molecule type" value="Genomic_DNA"/>
</dbReference>
<dbReference type="PANTHER" id="PTHR21266">
    <property type="entry name" value="IRON-SULFUR DOMAIN CONTAINING PROTEIN"/>
    <property type="match status" value="1"/>
</dbReference>
<evidence type="ECO:0000256" key="1">
    <source>
        <dbReference type="ARBA" id="ARBA00004229"/>
    </source>
</evidence>
<evidence type="ECO:0000256" key="4">
    <source>
        <dbReference type="ARBA" id="ARBA00022640"/>
    </source>
</evidence>
<dbReference type="PROSITE" id="PS51296">
    <property type="entry name" value="RIESKE"/>
    <property type="match status" value="1"/>
</dbReference>
<dbReference type="SUPFAM" id="SSF50022">
    <property type="entry name" value="ISP domain"/>
    <property type="match status" value="1"/>
</dbReference>
<evidence type="ECO:0000256" key="12">
    <source>
        <dbReference type="ARBA" id="ARBA00023014"/>
    </source>
</evidence>
<dbReference type="PANTHER" id="PTHR21266:SF32">
    <property type="entry name" value="CHOLESTEROL 7-DESATURASE NVD"/>
    <property type="match status" value="1"/>
</dbReference>
<organism evidence="16 17">
    <name type="scientific">Lactuca saligna</name>
    <name type="common">Willowleaf lettuce</name>
    <dbReference type="NCBI Taxonomy" id="75948"/>
    <lineage>
        <taxon>Eukaryota</taxon>
        <taxon>Viridiplantae</taxon>
        <taxon>Streptophyta</taxon>
        <taxon>Embryophyta</taxon>
        <taxon>Tracheophyta</taxon>
        <taxon>Spermatophyta</taxon>
        <taxon>Magnoliopsida</taxon>
        <taxon>eudicotyledons</taxon>
        <taxon>Gunneridae</taxon>
        <taxon>Pentapetalae</taxon>
        <taxon>asterids</taxon>
        <taxon>campanulids</taxon>
        <taxon>Asterales</taxon>
        <taxon>Asteraceae</taxon>
        <taxon>Cichorioideae</taxon>
        <taxon>Cichorieae</taxon>
        <taxon>Lactucinae</taxon>
        <taxon>Lactuca</taxon>
    </lineage>
</organism>
<keyword evidence="9" id="KW-1133">Transmembrane helix</keyword>
<keyword evidence="12" id="KW-0411">Iron-sulfur</keyword>
<reference evidence="16" key="1">
    <citation type="submission" date="2023-04" db="EMBL/GenBank/DDBJ databases">
        <authorList>
            <person name="Vijverberg K."/>
            <person name="Xiong W."/>
            <person name="Schranz E."/>
        </authorList>
    </citation>
    <scope>NUCLEOTIDE SEQUENCE</scope>
</reference>
<dbReference type="InterPro" id="IPR036922">
    <property type="entry name" value="Rieske_2Fe-2S_sf"/>
</dbReference>
<gene>
    <name evidence="16" type="ORF">LSALG_LOCUS11829</name>
</gene>
<evidence type="ECO:0000256" key="3">
    <source>
        <dbReference type="ARBA" id="ARBA00022528"/>
    </source>
</evidence>
<comment type="subcellular location">
    <subcellularLocation>
        <location evidence="2">Membrane</location>
    </subcellularLocation>
    <subcellularLocation>
        <location evidence="1">Plastid</location>
        <location evidence="1">Chloroplast</location>
    </subcellularLocation>
</comment>
<proteinExistence type="predicted"/>
<evidence type="ECO:0000313" key="16">
    <source>
        <dbReference type="EMBL" id="CAI9271561.1"/>
    </source>
</evidence>
<dbReference type="GO" id="GO:0051537">
    <property type="term" value="F:2 iron, 2 sulfur cluster binding"/>
    <property type="evidence" value="ECO:0007669"/>
    <property type="project" value="UniProtKB-KW"/>
</dbReference>
<dbReference type="InterPro" id="IPR050584">
    <property type="entry name" value="Cholesterol_7-desaturase"/>
</dbReference>
<evidence type="ECO:0000259" key="15">
    <source>
        <dbReference type="PROSITE" id="PS51296"/>
    </source>
</evidence>
<dbReference type="SUPFAM" id="SSF55961">
    <property type="entry name" value="Bet v1-like"/>
    <property type="match status" value="1"/>
</dbReference>
<name>A0AA35YEE8_LACSI</name>